<reference evidence="4 5" key="1">
    <citation type="submission" date="2017-10" db="EMBL/GenBank/DDBJ databases">
        <title>Effective Description of Clostridium neonatale sp. nov. linked to necrotizing enterocolitis in neonates and a clarification of species assignable to the genus Clostridium (Prazmowski 1880) emend. Lawson and Rainey 2016.</title>
        <authorList>
            <person name="Bernard K."/>
            <person name="Burdz T."/>
            <person name="Wiebe D."/>
            <person name="Balcewich B."/>
            <person name="Alfa M."/>
            <person name="Bernier A.-M."/>
        </authorList>
    </citation>
    <scope>NUCLEOTIDE SEQUENCE [LARGE SCALE GENOMIC DNA]</scope>
    <source>
        <strain evidence="4 5">LCDC99A005</strain>
    </source>
</reference>
<dbReference type="InterPro" id="IPR013105">
    <property type="entry name" value="TPR_2"/>
</dbReference>
<dbReference type="STRING" id="137838.GCA_001458595_03444"/>
<dbReference type="EMBL" id="PDCJ01000001">
    <property type="protein sequence ID" value="PEG31981.1"/>
    <property type="molecule type" value="Genomic_DNA"/>
</dbReference>
<dbReference type="AlphaFoldDB" id="A0A2A7MKY0"/>
<dbReference type="InterPro" id="IPR011990">
    <property type="entry name" value="TPR-like_helical_dom_sf"/>
</dbReference>
<organism evidence="4 5">
    <name type="scientific">Clostridium neonatale</name>
    <dbReference type="NCBI Taxonomy" id="137838"/>
    <lineage>
        <taxon>Bacteria</taxon>
        <taxon>Bacillati</taxon>
        <taxon>Bacillota</taxon>
        <taxon>Clostridia</taxon>
        <taxon>Eubacteriales</taxon>
        <taxon>Clostridiaceae</taxon>
        <taxon>Clostridium</taxon>
    </lineage>
</organism>
<dbReference type="InterPro" id="IPR019734">
    <property type="entry name" value="TPR_rpt"/>
</dbReference>
<proteinExistence type="predicted"/>
<dbReference type="Pfam" id="PF07719">
    <property type="entry name" value="TPR_2"/>
    <property type="match status" value="1"/>
</dbReference>
<sequence>MNYKTMYKDKLSKMLFLEINKEAFFKSINIPDDIKLKNDDLYIPISGEYVANNATDEIKIHNLPIYYFIEGMFMAFGADKNLRFNDDYGCILSYIDDSEQCIKSIIADKVKKNELEDAYILSKGLYRYTNEQEVMEAVLSIGEAIREENKGFSELLLEDIEECKEKFDHNPKPYLYSALICRDDGDYKKAQVEINEYVNKGGEKTNEIEIVMNDINNIGNYEKAIEIVNDEPEKAISLLLPLQEQFEKNPLIYYYLAVAYRKLENYDKAIYYLMESLQIESGILEVVNELGLNYACIHNYEEAVKYFKKAFEASNEVGICTNIVMCYINLGDKEQAREYLEKAKKIDPSDEIVIELDQMLNRVVK</sequence>
<evidence type="ECO:0000256" key="2">
    <source>
        <dbReference type="ARBA" id="ARBA00022803"/>
    </source>
</evidence>
<evidence type="ECO:0000313" key="4">
    <source>
        <dbReference type="EMBL" id="PEG31981.1"/>
    </source>
</evidence>
<dbReference type="PROSITE" id="PS50005">
    <property type="entry name" value="TPR"/>
    <property type="match status" value="2"/>
</dbReference>
<feature type="repeat" description="TPR" evidence="3">
    <location>
        <begin position="250"/>
        <end position="283"/>
    </location>
</feature>
<accession>A0A2A7MKY0</accession>
<evidence type="ECO:0000313" key="5">
    <source>
        <dbReference type="Proteomes" id="UP000220840"/>
    </source>
</evidence>
<dbReference type="PANTHER" id="PTHR44186:SF1">
    <property type="entry name" value="BARDET-BIEDL SYNDROME 4 PROTEIN"/>
    <property type="match status" value="1"/>
</dbReference>
<evidence type="ECO:0000256" key="1">
    <source>
        <dbReference type="ARBA" id="ARBA00022737"/>
    </source>
</evidence>
<dbReference type="OrthoDB" id="358807at2"/>
<protein>
    <submittedName>
        <fullName evidence="4">Uncharacterized protein</fullName>
    </submittedName>
</protein>
<keyword evidence="1" id="KW-0677">Repeat</keyword>
<name>A0A2A7MKY0_9CLOT</name>
<dbReference type="Gene3D" id="1.25.40.10">
    <property type="entry name" value="Tetratricopeptide repeat domain"/>
    <property type="match status" value="1"/>
</dbReference>
<gene>
    <name evidence="4" type="ORF">CQ394_09840</name>
</gene>
<dbReference type="SMART" id="SM00028">
    <property type="entry name" value="TPR"/>
    <property type="match status" value="3"/>
</dbReference>
<keyword evidence="2 3" id="KW-0802">TPR repeat</keyword>
<evidence type="ECO:0000256" key="3">
    <source>
        <dbReference type="PROSITE-ProRule" id="PRU00339"/>
    </source>
</evidence>
<dbReference type="RefSeq" id="WP_058296127.1">
    <property type="nucleotide sequence ID" value="NZ_CAMRXB010000031.1"/>
</dbReference>
<dbReference type="SUPFAM" id="SSF48452">
    <property type="entry name" value="TPR-like"/>
    <property type="match status" value="1"/>
</dbReference>
<keyword evidence="5" id="KW-1185">Reference proteome</keyword>
<dbReference type="Pfam" id="PF13181">
    <property type="entry name" value="TPR_8"/>
    <property type="match status" value="2"/>
</dbReference>
<dbReference type="Proteomes" id="UP000220840">
    <property type="component" value="Unassembled WGS sequence"/>
</dbReference>
<dbReference type="PANTHER" id="PTHR44186">
    <property type="match status" value="1"/>
</dbReference>
<feature type="repeat" description="TPR" evidence="3">
    <location>
        <begin position="284"/>
        <end position="317"/>
    </location>
</feature>
<comment type="caution">
    <text evidence="4">The sequence shown here is derived from an EMBL/GenBank/DDBJ whole genome shotgun (WGS) entry which is preliminary data.</text>
</comment>